<feature type="signal peptide" evidence="2">
    <location>
        <begin position="1"/>
        <end position="29"/>
    </location>
</feature>
<accession>A0A2M4CAI4</accession>
<sequence>MKKKKWVVATPRSFSLLLLPSSLIRYSSSTEEQEEEESSKRNPTKFRRQVIAATAQSTKLTKRFQYLAERKIKFKIIIPRMHVCVSVEGVAFR</sequence>
<organism evidence="3">
    <name type="scientific">Anopheles marajoara</name>
    <dbReference type="NCBI Taxonomy" id="58244"/>
    <lineage>
        <taxon>Eukaryota</taxon>
        <taxon>Metazoa</taxon>
        <taxon>Ecdysozoa</taxon>
        <taxon>Arthropoda</taxon>
        <taxon>Hexapoda</taxon>
        <taxon>Insecta</taxon>
        <taxon>Pterygota</taxon>
        <taxon>Neoptera</taxon>
        <taxon>Endopterygota</taxon>
        <taxon>Diptera</taxon>
        <taxon>Nematocera</taxon>
        <taxon>Culicoidea</taxon>
        <taxon>Culicidae</taxon>
        <taxon>Anophelinae</taxon>
        <taxon>Anopheles</taxon>
    </lineage>
</organism>
<name>A0A2M4CAI4_9DIPT</name>
<feature type="chain" id="PRO_5014676004" evidence="2">
    <location>
        <begin position="30"/>
        <end position="93"/>
    </location>
</feature>
<proteinExistence type="predicted"/>
<feature type="region of interest" description="Disordered" evidence="1">
    <location>
        <begin position="26"/>
        <end position="45"/>
    </location>
</feature>
<reference evidence="3" key="1">
    <citation type="submission" date="2018-01" db="EMBL/GenBank/DDBJ databases">
        <title>An insight into the sialome of Amazonian anophelines.</title>
        <authorList>
            <person name="Ribeiro J.M."/>
            <person name="Scarpassa V."/>
            <person name="Calvo E."/>
        </authorList>
    </citation>
    <scope>NUCLEOTIDE SEQUENCE</scope>
    <source>
        <tissue evidence="3">Salivary glands</tissue>
    </source>
</reference>
<keyword evidence="2" id="KW-0732">Signal</keyword>
<protein>
    <submittedName>
        <fullName evidence="3">Putative secreted protein</fullName>
    </submittedName>
</protein>
<evidence type="ECO:0000313" key="3">
    <source>
        <dbReference type="EMBL" id="MBW61958.1"/>
    </source>
</evidence>
<evidence type="ECO:0000256" key="2">
    <source>
        <dbReference type="SAM" id="SignalP"/>
    </source>
</evidence>
<evidence type="ECO:0000256" key="1">
    <source>
        <dbReference type="SAM" id="MobiDB-lite"/>
    </source>
</evidence>
<dbReference type="AlphaFoldDB" id="A0A2M4CAI4"/>
<dbReference type="EMBL" id="GGFJ01012817">
    <property type="protein sequence ID" value="MBW61958.1"/>
    <property type="molecule type" value="Transcribed_RNA"/>
</dbReference>